<feature type="transmembrane region" description="Helical" evidence="6">
    <location>
        <begin position="323"/>
        <end position="343"/>
    </location>
</feature>
<dbReference type="InterPro" id="IPR045069">
    <property type="entry name" value="MATE_euk"/>
</dbReference>
<reference evidence="7" key="1">
    <citation type="submission" date="2022-12" db="EMBL/GenBank/DDBJ databases">
        <title>Draft genome assemblies for two species of Escallonia (Escalloniales).</title>
        <authorList>
            <person name="Chanderbali A."/>
            <person name="Dervinis C."/>
            <person name="Anghel I."/>
            <person name="Soltis D."/>
            <person name="Soltis P."/>
            <person name="Zapata F."/>
        </authorList>
    </citation>
    <scope>NUCLEOTIDE SEQUENCE</scope>
    <source>
        <strain evidence="7">UCBG64.0493</strain>
        <tissue evidence="7">Leaf</tissue>
    </source>
</reference>
<dbReference type="EMBL" id="JAVXUP010001958">
    <property type="protein sequence ID" value="KAK3006701.1"/>
    <property type="molecule type" value="Genomic_DNA"/>
</dbReference>
<dbReference type="InterPro" id="IPR002528">
    <property type="entry name" value="MATE_fam"/>
</dbReference>
<evidence type="ECO:0000256" key="5">
    <source>
        <dbReference type="ARBA" id="ARBA00023136"/>
    </source>
</evidence>
<accession>A0AA88VDB3</accession>
<feature type="transmembrane region" description="Helical" evidence="6">
    <location>
        <begin position="118"/>
        <end position="139"/>
    </location>
</feature>
<dbReference type="Proteomes" id="UP001188597">
    <property type="component" value="Unassembled WGS sequence"/>
</dbReference>
<dbReference type="GO" id="GO:1990961">
    <property type="term" value="P:xenobiotic detoxification by transmembrane export across the plasma membrane"/>
    <property type="evidence" value="ECO:0007669"/>
    <property type="project" value="InterPro"/>
</dbReference>
<evidence type="ECO:0000256" key="6">
    <source>
        <dbReference type="RuleBase" id="RU004914"/>
    </source>
</evidence>
<sequence length="447" mass="49348">MEDSVSEKLLGSAKVEEEVDGQEKLKDKVWNESKKLWVVAGPAMFTRFSTFGINVISQAFIGHIGATQLAAYALVYTVFLRFANGILLGMASGLETLCGQSYGAKQYSMLGIYLQRSWIVLSLCSLFLLPLFIFTTPLLKLLGQDETLAEVGGYIAHWLIPVMFSFIACFTCQMFLQAQSKNMVITYLAAFALALHVFLSWLLTIKYKFGIPGAMISTILAFWIPNIGQLIFVFSGGCRETWKGRVAYIFTSSPEVVAAVTDLSPLLACSILLNSVQPVLSGVAVGAGWQSTVAYVNIGCYYLIGIPIGVVLGYVFDLQVKGVWMGMLFGTFVQTVVLVIITSRTDWEKQDLWGGVLSINMLFDSYSGNKDNYCCLAEKLAEKRNVVACESSPLLLEKEVSDGKWVMVLTFLSCVMALPRITQYQPTTLQIWVTMDTTVCDLIANKL</sequence>
<dbReference type="CDD" id="cd13132">
    <property type="entry name" value="MATE_eukaryotic"/>
    <property type="match status" value="1"/>
</dbReference>
<dbReference type="GO" id="GO:0042910">
    <property type="term" value="F:xenobiotic transmembrane transporter activity"/>
    <property type="evidence" value="ECO:0007669"/>
    <property type="project" value="InterPro"/>
</dbReference>
<name>A0AA88VDB3_9ASTE</name>
<keyword evidence="3 6" id="KW-0812">Transmembrane</keyword>
<dbReference type="Pfam" id="PF01554">
    <property type="entry name" value="MatE"/>
    <property type="match status" value="2"/>
</dbReference>
<evidence type="ECO:0000313" key="7">
    <source>
        <dbReference type="EMBL" id="KAK3006701.1"/>
    </source>
</evidence>
<feature type="transmembrane region" description="Helical" evidence="6">
    <location>
        <begin position="293"/>
        <end position="316"/>
    </location>
</feature>
<keyword evidence="8" id="KW-1185">Reference proteome</keyword>
<keyword evidence="5 6" id="KW-0472">Membrane</keyword>
<gene>
    <name evidence="7" type="ORF">RJ639_017717</name>
</gene>
<comment type="subcellular location">
    <subcellularLocation>
        <location evidence="1">Membrane</location>
        <topology evidence="1">Multi-pass membrane protein</topology>
    </subcellularLocation>
</comment>
<dbReference type="PANTHER" id="PTHR11206">
    <property type="entry name" value="MULTIDRUG RESISTANCE PROTEIN"/>
    <property type="match status" value="1"/>
</dbReference>
<feature type="transmembrane region" description="Helical" evidence="6">
    <location>
        <begin position="184"/>
        <end position="203"/>
    </location>
</feature>
<evidence type="ECO:0000256" key="4">
    <source>
        <dbReference type="ARBA" id="ARBA00022989"/>
    </source>
</evidence>
<evidence type="ECO:0000313" key="8">
    <source>
        <dbReference type="Proteomes" id="UP001188597"/>
    </source>
</evidence>
<keyword evidence="4 6" id="KW-1133">Transmembrane helix</keyword>
<evidence type="ECO:0000256" key="3">
    <source>
        <dbReference type="ARBA" id="ARBA00022692"/>
    </source>
</evidence>
<organism evidence="7 8">
    <name type="scientific">Escallonia herrerae</name>
    <dbReference type="NCBI Taxonomy" id="1293975"/>
    <lineage>
        <taxon>Eukaryota</taxon>
        <taxon>Viridiplantae</taxon>
        <taxon>Streptophyta</taxon>
        <taxon>Embryophyta</taxon>
        <taxon>Tracheophyta</taxon>
        <taxon>Spermatophyta</taxon>
        <taxon>Magnoliopsida</taxon>
        <taxon>eudicotyledons</taxon>
        <taxon>Gunneridae</taxon>
        <taxon>Pentapetalae</taxon>
        <taxon>asterids</taxon>
        <taxon>campanulids</taxon>
        <taxon>Escalloniales</taxon>
        <taxon>Escalloniaceae</taxon>
        <taxon>Escallonia</taxon>
    </lineage>
</organism>
<dbReference type="AlphaFoldDB" id="A0AA88VDB3"/>
<dbReference type="GO" id="GO:0016020">
    <property type="term" value="C:membrane"/>
    <property type="evidence" value="ECO:0007669"/>
    <property type="project" value="UniProtKB-SubCell"/>
</dbReference>
<feature type="transmembrane region" description="Helical" evidence="6">
    <location>
        <begin position="151"/>
        <end position="172"/>
    </location>
</feature>
<evidence type="ECO:0000256" key="1">
    <source>
        <dbReference type="ARBA" id="ARBA00004141"/>
    </source>
</evidence>
<comment type="similarity">
    <text evidence="2 6">Belongs to the multi antimicrobial extrusion (MATE) (TC 2.A.66.1) family.</text>
</comment>
<evidence type="ECO:0000256" key="2">
    <source>
        <dbReference type="ARBA" id="ARBA00010199"/>
    </source>
</evidence>
<protein>
    <recommendedName>
        <fullName evidence="6">Protein DETOXIFICATION</fullName>
    </recommendedName>
    <alternativeName>
        <fullName evidence="6">Multidrug and toxic compound extrusion protein</fullName>
    </alternativeName>
</protein>
<dbReference type="GO" id="GO:0015297">
    <property type="term" value="F:antiporter activity"/>
    <property type="evidence" value="ECO:0007669"/>
    <property type="project" value="InterPro"/>
</dbReference>
<proteinExistence type="inferred from homology"/>
<feature type="transmembrane region" description="Helical" evidence="6">
    <location>
        <begin position="209"/>
        <end position="234"/>
    </location>
</feature>
<comment type="caution">
    <text evidence="7">The sequence shown here is derived from an EMBL/GenBank/DDBJ whole genome shotgun (WGS) entry which is preliminary data.</text>
</comment>
<comment type="caution">
    <text evidence="6">Lacks conserved residue(s) required for the propagation of feature annotation.</text>
</comment>